<evidence type="ECO:0000256" key="1">
    <source>
        <dbReference type="SAM" id="MobiDB-lite"/>
    </source>
</evidence>
<protein>
    <submittedName>
        <fullName evidence="2">Uncharacterized protein</fullName>
    </submittedName>
</protein>
<organism evidence="2 3">
    <name type="scientific">Penicillium camemberti (strain FM 013)</name>
    <dbReference type="NCBI Taxonomy" id="1429867"/>
    <lineage>
        <taxon>Eukaryota</taxon>
        <taxon>Fungi</taxon>
        <taxon>Dikarya</taxon>
        <taxon>Ascomycota</taxon>
        <taxon>Pezizomycotina</taxon>
        <taxon>Eurotiomycetes</taxon>
        <taxon>Eurotiomycetidae</taxon>
        <taxon>Eurotiales</taxon>
        <taxon>Aspergillaceae</taxon>
        <taxon>Penicillium</taxon>
    </lineage>
</organism>
<dbReference type="Pfam" id="PF12511">
    <property type="entry name" value="DUF3716"/>
    <property type="match status" value="1"/>
</dbReference>
<gene>
    <name evidence="2" type="ORF">PCAMFM013_S004g000663</name>
</gene>
<evidence type="ECO:0000313" key="3">
    <source>
        <dbReference type="Proteomes" id="UP000053732"/>
    </source>
</evidence>
<dbReference type="EMBL" id="HG793137">
    <property type="protein sequence ID" value="CRL20722.1"/>
    <property type="molecule type" value="Genomic_DNA"/>
</dbReference>
<keyword evidence="3" id="KW-1185">Reference proteome</keyword>
<dbReference type="Proteomes" id="UP000053732">
    <property type="component" value="Unassembled WGS sequence"/>
</dbReference>
<reference evidence="2 3" key="1">
    <citation type="journal article" date="2014" name="Nat. Commun.">
        <title>Multiple recent horizontal transfers of a large genomic region in cheese making fungi.</title>
        <authorList>
            <person name="Cheeseman K."/>
            <person name="Ropars J."/>
            <person name="Renault P."/>
            <person name="Dupont J."/>
            <person name="Gouzy J."/>
            <person name="Branca A."/>
            <person name="Abraham A.L."/>
            <person name="Ceppi M."/>
            <person name="Conseiller E."/>
            <person name="Debuchy R."/>
            <person name="Malagnac F."/>
            <person name="Goarin A."/>
            <person name="Silar P."/>
            <person name="Lacoste S."/>
            <person name="Sallet E."/>
            <person name="Bensimon A."/>
            <person name="Giraud T."/>
            <person name="Brygoo Y."/>
        </authorList>
    </citation>
    <scope>NUCLEOTIDE SEQUENCE [LARGE SCALE GENOMIC DNA]</scope>
    <source>
        <strain evidence="3">FM 013</strain>
    </source>
</reference>
<feature type="region of interest" description="Disordered" evidence="1">
    <location>
        <begin position="1"/>
        <end position="22"/>
    </location>
</feature>
<accession>A0A0G4P332</accession>
<sequence>MDRGKPETKSSRPTKDECDKVRNSHRADVRNCTLRSERWNEEIGGRLENVEALFIQMVGRVATERCDYCLAGRGIFLLCVVFNIYECEREAGLAHIASTSNSESNIALLKTRCRPSILEPTDPGAFQ</sequence>
<dbReference type="InterPro" id="IPR022190">
    <property type="entry name" value="DUF3716"/>
</dbReference>
<dbReference type="AlphaFoldDB" id="A0A0G4P332"/>
<proteinExistence type="predicted"/>
<name>A0A0G4P332_PENC3</name>
<evidence type="ECO:0000313" key="2">
    <source>
        <dbReference type="EMBL" id="CRL20722.1"/>
    </source>
</evidence>